<keyword evidence="11 12" id="KW-0119">Carbohydrate metabolism</keyword>
<accession>A0A8J3G7T2</accession>
<dbReference type="HAMAP" id="MF_01987">
    <property type="entry name" value="Ribokinase"/>
    <property type="match status" value="1"/>
</dbReference>
<keyword evidence="12" id="KW-0963">Cytoplasm</keyword>
<feature type="binding site" evidence="12">
    <location>
        <position position="249"/>
    </location>
    <ligand>
        <name>K(+)</name>
        <dbReference type="ChEBI" id="CHEBI:29103"/>
    </ligand>
</feature>
<evidence type="ECO:0000256" key="2">
    <source>
        <dbReference type="ARBA" id="ARBA00012035"/>
    </source>
</evidence>
<dbReference type="InterPro" id="IPR002173">
    <property type="entry name" value="Carboh/pur_kinase_PfkB_CS"/>
</dbReference>
<comment type="catalytic activity">
    <reaction evidence="12">
        <text>D-ribose + ATP = D-ribose 5-phosphate + ADP + H(+)</text>
        <dbReference type="Rhea" id="RHEA:13697"/>
        <dbReference type="ChEBI" id="CHEBI:15378"/>
        <dbReference type="ChEBI" id="CHEBI:30616"/>
        <dbReference type="ChEBI" id="CHEBI:47013"/>
        <dbReference type="ChEBI" id="CHEBI:78346"/>
        <dbReference type="ChEBI" id="CHEBI:456216"/>
        <dbReference type="EC" id="2.7.1.15"/>
    </reaction>
</comment>
<evidence type="ECO:0000256" key="9">
    <source>
        <dbReference type="ARBA" id="ARBA00022842"/>
    </source>
</evidence>
<dbReference type="InterPro" id="IPR002139">
    <property type="entry name" value="Ribo/fructo_kinase"/>
</dbReference>
<comment type="subunit">
    <text evidence="12">Homodimer.</text>
</comment>
<feature type="binding site" evidence="12">
    <location>
        <position position="187"/>
    </location>
    <ligand>
        <name>ATP</name>
        <dbReference type="ChEBI" id="CHEBI:30616"/>
    </ligand>
</feature>
<sequence length="306" mass="31616">MSQIIVIGSSNTDMVVKAAQLPGPGETVLGGTFLMNSGGKGANQAMAAQRLQTGGGQVVFIAKVGNDVFGREAIQAFEKAGLDTRFILQDRQAPSGVALIGVDDEGENSIMVAPGANANLSAGEVSDALGEMPDAEWVMLQLEIPLDTVKSAIAECTRKGLKVVLNPAPAQRLDDEFLKNIHLIIPNETEAELLTGISITDTNTVREAASILHKKGVENVVITLGAKGAFLYNATTDLLVLAPMVEAIDTTAAGDVFCGALVVALSEGKSLADGAAFACQAAALSVARMGAQPSIPSREEVETAMG</sequence>
<comment type="caution">
    <text evidence="12">Lacks conserved residue(s) required for the propagation of feature annotation.</text>
</comment>
<gene>
    <name evidence="12 14" type="primary">rbsK</name>
    <name evidence="14" type="ORF">GCM10007390_01740</name>
</gene>
<dbReference type="AlphaFoldDB" id="A0A8J3G7T2"/>
<dbReference type="GO" id="GO:0019303">
    <property type="term" value="P:D-ribose catabolic process"/>
    <property type="evidence" value="ECO:0007669"/>
    <property type="project" value="UniProtKB-UniRule"/>
</dbReference>
<keyword evidence="6 12" id="KW-0547">Nucleotide-binding</keyword>
<keyword evidence="9 12" id="KW-0460">Magnesium</keyword>
<keyword evidence="15" id="KW-1185">Reference proteome</keyword>
<feature type="domain" description="Carbohydrate kinase PfkB" evidence="13">
    <location>
        <begin position="1"/>
        <end position="297"/>
    </location>
</feature>
<proteinExistence type="inferred from homology"/>
<dbReference type="PANTHER" id="PTHR10584">
    <property type="entry name" value="SUGAR KINASE"/>
    <property type="match status" value="1"/>
</dbReference>
<evidence type="ECO:0000256" key="7">
    <source>
        <dbReference type="ARBA" id="ARBA00022777"/>
    </source>
</evidence>
<dbReference type="RefSeq" id="WP_189562471.1">
    <property type="nucleotide sequence ID" value="NZ_BMXF01000001.1"/>
</dbReference>
<dbReference type="Proteomes" id="UP000598271">
    <property type="component" value="Unassembled WGS sequence"/>
</dbReference>
<keyword evidence="10 12" id="KW-0630">Potassium</keyword>
<evidence type="ECO:0000313" key="15">
    <source>
        <dbReference type="Proteomes" id="UP000598271"/>
    </source>
</evidence>
<evidence type="ECO:0000256" key="1">
    <source>
        <dbReference type="ARBA" id="ARBA00005380"/>
    </source>
</evidence>
<feature type="binding site" evidence="12">
    <location>
        <begin position="254"/>
        <end position="255"/>
    </location>
    <ligand>
        <name>ATP</name>
        <dbReference type="ChEBI" id="CHEBI:30616"/>
    </ligand>
</feature>
<dbReference type="InterPro" id="IPR011877">
    <property type="entry name" value="Ribokinase"/>
</dbReference>
<evidence type="ECO:0000313" key="14">
    <source>
        <dbReference type="EMBL" id="GHB52727.1"/>
    </source>
</evidence>
<evidence type="ECO:0000256" key="3">
    <source>
        <dbReference type="ARBA" id="ARBA00016943"/>
    </source>
</evidence>
<evidence type="ECO:0000256" key="8">
    <source>
        <dbReference type="ARBA" id="ARBA00022840"/>
    </source>
</evidence>
<evidence type="ECO:0000256" key="10">
    <source>
        <dbReference type="ARBA" id="ARBA00022958"/>
    </source>
</evidence>
<evidence type="ECO:0000259" key="13">
    <source>
        <dbReference type="Pfam" id="PF00294"/>
    </source>
</evidence>
<dbReference type="UniPathway" id="UPA00916">
    <property type="reaction ID" value="UER00889"/>
</dbReference>
<dbReference type="InterPro" id="IPR011611">
    <property type="entry name" value="PfkB_dom"/>
</dbReference>
<evidence type="ECO:0000256" key="12">
    <source>
        <dbReference type="HAMAP-Rule" id="MF_01987"/>
    </source>
</evidence>
<comment type="cofactor">
    <cofactor evidence="12">
        <name>Mg(2+)</name>
        <dbReference type="ChEBI" id="CHEBI:18420"/>
    </cofactor>
    <text evidence="12">Requires a divalent cation, most likely magnesium in vivo, as an electrophilic catalyst to aid phosphoryl group transfer. It is the chelate of the metal and the nucleotide that is the actual substrate.</text>
</comment>
<evidence type="ECO:0000256" key="5">
    <source>
        <dbReference type="ARBA" id="ARBA00022723"/>
    </source>
</evidence>
<comment type="activity regulation">
    <text evidence="12">Activated by a monovalent cation that binds near, but not in, the active site. The most likely occupant of the site in vivo is potassium. Ion binding induces a conformational change that may alter substrate affinity.</text>
</comment>
<dbReference type="Gene3D" id="3.40.1190.20">
    <property type="match status" value="1"/>
</dbReference>
<feature type="binding site" evidence="12">
    <location>
        <position position="143"/>
    </location>
    <ligand>
        <name>substrate</name>
    </ligand>
</feature>
<feature type="binding site" evidence="12">
    <location>
        <begin position="223"/>
        <end position="228"/>
    </location>
    <ligand>
        <name>ATP</name>
        <dbReference type="ChEBI" id="CHEBI:30616"/>
    </ligand>
</feature>
<feature type="binding site" evidence="12">
    <location>
        <position position="288"/>
    </location>
    <ligand>
        <name>K(+)</name>
        <dbReference type="ChEBI" id="CHEBI:29103"/>
    </ligand>
</feature>
<evidence type="ECO:0000256" key="6">
    <source>
        <dbReference type="ARBA" id="ARBA00022741"/>
    </source>
</evidence>
<keyword evidence="4 12" id="KW-0808">Transferase</keyword>
<comment type="pathway">
    <text evidence="12">Carbohydrate metabolism; D-ribose degradation; D-ribose 5-phosphate from beta-D-ribopyranose: step 2/2.</text>
</comment>
<feature type="binding site" evidence="12">
    <location>
        <begin position="11"/>
        <end position="13"/>
    </location>
    <ligand>
        <name>substrate</name>
    </ligand>
</feature>
<feature type="binding site" evidence="12">
    <location>
        <position position="285"/>
    </location>
    <ligand>
        <name>K(+)</name>
        <dbReference type="ChEBI" id="CHEBI:29103"/>
    </ligand>
</feature>
<dbReference type="PROSITE" id="PS00584">
    <property type="entry name" value="PFKB_KINASES_2"/>
    <property type="match status" value="1"/>
</dbReference>
<dbReference type="GO" id="GO:0004747">
    <property type="term" value="F:ribokinase activity"/>
    <property type="evidence" value="ECO:0007669"/>
    <property type="project" value="UniProtKB-UniRule"/>
</dbReference>
<dbReference type="PANTHER" id="PTHR10584:SF166">
    <property type="entry name" value="RIBOKINASE"/>
    <property type="match status" value="1"/>
</dbReference>
<feature type="binding site" evidence="12">
    <location>
        <position position="290"/>
    </location>
    <ligand>
        <name>K(+)</name>
        <dbReference type="ChEBI" id="CHEBI:29103"/>
    </ligand>
</feature>
<dbReference type="CDD" id="cd01174">
    <property type="entry name" value="ribokinase"/>
    <property type="match status" value="1"/>
</dbReference>
<dbReference type="GO" id="GO:0005524">
    <property type="term" value="F:ATP binding"/>
    <property type="evidence" value="ECO:0007669"/>
    <property type="project" value="UniProtKB-UniRule"/>
</dbReference>
<feature type="binding site" evidence="12">
    <location>
        <begin position="39"/>
        <end position="43"/>
    </location>
    <ligand>
        <name>substrate</name>
    </ligand>
</feature>
<comment type="similarity">
    <text evidence="1">Belongs to the carbohydrate kinase pfkB family.</text>
</comment>
<feature type="binding site" evidence="12">
    <location>
        <position position="255"/>
    </location>
    <ligand>
        <name>substrate</name>
    </ligand>
</feature>
<protein>
    <recommendedName>
        <fullName evidence="3 12">Ribokinase</fullName>
        <shortName evidence="12">RK</shortName>
        <ecNumber evidence="2 12">2.7.1.15</ecNumber>
    </recommendedName>
</protein>
<dbReference type="PRINTS" id="PR00990">
    <property type="entry name" value="RIBOKINASE"/>
</dbReference>
<keyword evidence="7 12" id="KW-0418">Kinase</keyword>
<feature type="active site" description="Proton acceptor" evidence="12">
    <location>
        <position position="255"/>
    </location>
</feature>
<comment type="similarity">
    <text evidence="12">Belongs to the carbohydrate kinase PfkB family. Ribokinase subfamily.</text>
</comment>
<keyword evidence="5 12" id="KW-0479">Metal-binding</keyword>
<comment type="caution">
    <text evidence="14">The sequence shown here is derived from an EMBL/GenBank/DDBJ whole genome shotgun (WGS) entry which is preliminary data.</text>
</comment>
<organism evidence="14 15">
    <name type="scientific">Persicitalea jodogahamensis</name>
    <dbReference type="NCBI Taxonomy" id="402147"/>
    <lineage>
        <taxon>Bacteria</taxon>
        <taxon>Pseudomonadati</taxon>
        <taxon>Bacteroidota</taxon>
        <taxon>Cytophagia</taxon>
        <taxon>Cytophagales</taxon>
        <taxon>Spirosomataceae</taxon>
        <taxon>Persicitalea</taxon>
    </lineage>
</organism>
<dbReference type="GO" id="GO:0046872">
    <property type="term" value="F:metal ion binding"/>
    <property type="evidence" value="ECO:0007669"/>
    <property type="project" value="UniProtKB-KW"/>
</dbReference>
<reference evidence="14 15" key="1">
    <citation type="journal article" date="2014" name="Int. J. Syst. Evol. Microbiol.">
        <title>Complete genome sequence of Corynebacterium casei LMG S-19264T (=DSM 44701T), isolated from a smear-ripened cheese.</title>
        <authorList>
            <consortium name="US DOE Joint Genome Institute (JGI-PGF)"/>
            <person name="Walter F."/>
            <person name="Albersmeier A."/>
            <person name="Kalinowski J."/>
            <person name="Ruckert C."/>
        </authorList>
    </citation>
    <scope>NUCLEOTIDE SEQUENCE [LARGE SCALE GENOMIC DNA]</scope>
    <source>
        <strain evidence="14 15">KCTC 12866</strain>
    </source>
</reference>
<comment type="function">
    <text evidence="12">Catalyzes the phosphorylation of ribose at O-5 in a reaction requiring ATP and magnesium. The resulting D-ribose-5-phosphate can then be used either for sythesis of nucleotides, histidine, and tryptophan, or as a component of the pentose phosphate pathway.</text>
</comment>
<dbReference type="GO" id="GO:0005829">
    <property type="term" value="C:cytosol"/>
    <property type="evidence" value="ECO:0007669"/>
    <property type="project" value="TreeGrafter"/>
</dbReference>
<feature type="binding site" evidence="12">
    <location>
        <position position="251"/>
    </location>
    <ligand>
        <name>K(+)</name>
        <dbReference type="ChEBI" id="CHEBI:29103"/>
    </ligand>
</feature>
<evidence type="ECO:0000256" key="11">
    <source>
        <dbReference type="ARBA" id="ARBA00023277"/>
    </source>
</evidence>
<comment type="subcellular location">
    <subcellularLocation>
        <location evidence="12">Cytoplasm</location>
    </subcellularLocation>
</comment>
<evidence type="ECO:0000256" key="4">
    <source>
        <dbReference type="ARBA" id="ARBA00022679"/>
    </source>
</evidence>
<dbReference type="InterPro" id="IPR029056">
    <property type="entry name" value="Ribokinase-like"/>
</dbReference>
<dbReference type="SUPFAM" id="SSF53613">
    <property type="entry name" value="Ribokinase-like"/>
    <property type="match status" value="1"/>
</dbReference>
<feature type="binding site" evidence="12">
    <location>
        <position position="294"/>
    </location>
    <ligand>
        <name>K(+)</name>
        <dbReference type="ChEBI" id="CHEBI:29103"/>
    </ligand>
</feature>
<dbReference type="EMBL" id="BMXF01000001">
    <property type="protein sequence ID" value="GHB52727.1"/>
    <property type="molecule type" value="Genomic_DNA"/>
</dbReference>
<dbReference type="Pfam" id="PF00294">
    <property type="entry name" value="PfkB"/>
    <property type="match status" value="1"/>
</dbReference>
<name>A0A8J3G7T2_9BACT</name>
<dbReference type="NCBIfam" id="TIGR02152">
    <property type="entry name" value="D_ribokin_bact"/>
    <property type="match status" value="1"/>
</dbReference>
<dbReference type="EC" id="2.7.1.15" evidence="2 12"/>
<keyword evidence="8 12" id="KW-0067">ATP-binding</keyword>